<comment type="caution">
    <text evidence="2">The sequence shown here is derived from an EMBL/GenBank/DDBJ whole genome shotgun (WGS) entry which is preliminary data.</text>
</comment>
<proteinExistence type="predicted"/>
<name>A0ABN9QLK4_9DINO</name>
<sequence length="988" mass="105735">MPELVTRTGFAPGAKPVQRRKKKARGVDGDALSPGAGDTSGYSVQREVPHGGAFPRAPGAAAPPVPVPIHSESGGREEDWRDDGDWDDEYIVRIAEKLIADKIVPYRDALVGELVAVVSSAVVQQVQDFGAQLAAHSASAAKLAEGVKHIFSVCSNAPSQFCRGKLGTFARRFQEQIDGQTVKLRALDAKVSEKDASINAMCLKRDVGSTVVRVVSAKLANFDAVKQVLSDWIVLIGLQADCFDTVSPVQVSKHFAIQFAGAAAPAARRAAQVFGAQRLAPGQWRRLRLIKREIQGRKLRGAFRDVDDSKRWFFDRDRGCLMVGWDPVLRASPQPGNIATDLSWADNVIVNLGLDKAALIAAAKAIVAPPETTEWPDGLRACASYCVGSAVKGGVAIIPPAGCSAVAQPAAFVPARVQRAALRLGGAILIRCDVRDRDLAHKQLRRIFAAMESDFAAAQRDPIRMLVMVRCDFNFSYRASYFFAYLVGLSRKAKRSARVRRAGCALFAASRTSERGVIADELISDRSARRAKSAQRRLRPRCAQGIPRRIFESSYFQELLRNVSSQLDYASPSPPRQVELRKWVVLEASSDASDIATDEAVKTGGLMGHGALVFSIAPIDEDIAQACISQRVPQLDVAEAGLAVLSGALMWIMRGGALFNSSNITWQVWLAEGGAAEGSLSVGCGRAAGPVRVLGLRGADVELIGATLDLPLGKLFGVDALELDAASRVCSNLPSASRDMPALVALCFGAAFSRLSLEFARVVFAQMGAPFAFISVLDQLCPVLEAVVMPSGFPARAWWVSSGIVQRCSLSGSTYAAVAACFLFVPQNRLGAPRHGLARACADDIGCVVRSLRSLCVLADVALIAAAVVALSLKLGNSSLRSPLRRVVSTLVHLGLVPGPAAGGGSCRRAPGMKVKVRSKRVGSNALAVSRLANNCAMRATHVLSYVAQYRMMPRWLLREELVALSRSLRAPLGVFNVAAWLQLRAAG</sequence>
<dbReference type="EMBL" id="CAUYUJ010003637">
    <property type="protein sequence ID" value="CAK0806112.1"/>
    <property type="molecule type" value="Genomic_DNA"/>
</dbReference>
<organism evidence="2 3">
    <name type="scientific">Prorocentrum cordatum</name>
    <dbReference type="NCBI Taxonomy" id="2364126"/>
    <lineage>
        <taxon>Eukaryota</taxon>
        <taxon>Sar</taxon>
        <taxon>Alveolata</taxon>
        <taxon>Dinophyceae</taxon>
        <taxon>Prorocentrales</taxon>
        <taxon>Prorocentraceae</taxon>
        <taxon>Prorocentrum</taxon>
    </lineage>
</organism>
<accession>A0ABN9QLK4</accession>
<protein>
    <submittedName>
        <fullName evidence="2">Uncharacterized protein</fullName>
    </submittedName>
</protein>
<evidence type="ECO:0000313" key="3">
    <source>
        <dbReference type="Proteomes" id="UP001189429"/>
    </source>
</evidence>
<feature type="region of interest" description="Disordered" evidence="1">
    <location>
        <begin position="1"/>
        <end position="63"/>
    </location>
</feature>
<evidence type="ECO:0000313" key="2">
    <source>
        <dbReference type="EMBL" id="CAK0806112.1"/>
    </source>
</evidence>
<evidence type="ECO:0000256" key="1">
    <source>
        <dbReference type="SAM" id="MobiDB-lite"/>
    </source>
</evidence>
<feature type="compositionally biased region" description="Low complexity" evidence="1">
    <location>
        <begin position="50"/>
        <end position="60"/>
    </location>
</feature>
<dbReference type="Proteomes" id="UP001189429">
    <property type="component" value="Unassembled WGS sequence"/>
</dbReference>
<feature type="non-terminal residue" evidence="2">
    <location>
        <position position="988"/>
    </location>
</feature>
<reference evidence="2" key="1">
    <citation type="submission" date="2023-10" db="EMBL/GenBank/DDBJ databases">
        <authorList>
            <person name="Chen Y."/>
            <person name="Shah S."/>
            <person name="Dougan E. K."/>
            <person name="Thang M."/>
            <person name="Chan C."/>
        </authorList>
    </citation>
    <scope>NUCLEOTIDE SEQUENCE [LARGE SCALE GENOMIC DNA]</scope>
</reference>
<keyword evidence="3" id="KW-1185">Reference proteome</keyword>
<gene>
    <name evidence="2" type="ORF">PCOR1329_LOCUS12462</name>
</gene>